<evidence type="ECO:0000259" key="2">
    <source>
        <dbReference type="Pfam" id="PF18914"/>
    </source>
</evidence>
<dbReference type="PROSITE" id="PS51257">
    <property type="entry name" value="PROKAR_LIPOPROTEIN"/>
    <property type="match status" value="1"/>
</dbReference>
<feature type="region of interest" description="Disordered" evidence="1">
    <location>
        <begin position="36"/>
        <end position="65"/>
    </location>
</feature>
<sequence>MKSTTNNLSGNHPARLTMAAAVCAAVLLTACGGGGGDGTPLQTTTASRTNEAEAPRSADSAVPSSGTTAASTLVVARGPVSALGGLVVNGVHYDDRTAAVRINGRERLLDDLKLGMVVEVEAERHDATQSPVARFVRANSFAEGRVDAIDLVARTISVMGITIAVPSNTVFEGWAGLGDASFKVGEVVEVSGLANGPTGAVATRIERKSAAAAGAPEDLALTGALSQLNTAQKTFVLSGSIVTYSNARIENVGAGLAEGMTVRVEGVRSSPGVIAASEINGGQRAAVSLEGYRVEEAGYVTDFITPSSFKVNGMSVDAAGAVITGTLANNVRVEVRGVMRNGVLVASRVDRDDASNGRAGGEESKFEGVVAAVGRGSFQMNGFTVMWDANTRFDDIASDAIKPGRKLKVEAVWSGAEYVATRIKGED</sequence>
<evidence type="ECO:0000313" key="3">
    <source>
        <dbReference type="EMBL" id="SMP67126.1"/>
    </source>
</evidence>
<feature type="domain" description="DUF5666" evidence="2">
    <location>
        <begin position="77"/>
        <end position="134"/>
    </location>
</feature>
<reference evidence="3 4" key="1">
    <citation type="submission" date="2017-05" db="EMBL/GenBank/DDBJ databases">
        <authorList>
            <person name="Varghese N."/>
            <person name="Submissions S."/>
        </authorList>
    </citation>
    <scope>NUCLEOTIDE SEQUENCE [LARGE SCALE GENOMIC DNA]</scope>
    <source>
        <strain evidence="3 4">DSM 26001</strain>
    </source>
</reference>
<evidence type="ECO:0000256" key="1">
    <source>
        <dbReference type="SAM" id="MobiDB-lite"/>
    </source>
</evidence>
<feature type="domain" description="DUF5666" evidence="2">
    <location>
        <begin position="143"/>
        <end position="206"/>
    </location>
</feature>
<organism evidence="3 4">
    <name type="scientific">Noviherbaspirillum suwonense</name>
    <dbReference type="NCBI Taxonomy" id="1224511"/>
    <lineage>
        <taxon>Bacteria</taxon>
        <taxon>Pseudomonadati</taxon>
        <taxon>Pseudomonadota</taxon>
        <taxon>Betaproteobacteria</taxon>
        <taxon>Burkholderiales</taxon>
        <taxon>Oxalobacteraceae</taxon>
        <taxon>Noviherbaspirillum</taxon>
    </lineage>
</organism>
<dbReference type="Proteomes" id="UP001158049">
    <property type="component" value="Unassembled WGS sequence"/>
</dbReference>
<keyword evidence="4" id="KW-1185">Reference proteome</keyword>
<dbReference type="EMBL" id="FXUL01000012">
    <property type="protein sequence ID" value="SMP67126.1"/>
    <property type="molecule type" value="Genomic_DNA"/>
</dbReference>
<name>A0ABY1QCN3_9BURK</name>
<comment type="caution">
    <text evidence="3">The sequence shown here is derived from an EMBL/GenBank/DDBJ whole genome shotgun (WGS) entry which is preliminary data.</text>
</comment>
<dbReference type="InterPro" id="IPR043724">
    <property type="entry name" value="DUF5666"/>
</dbReference>
<protein>
    <recommendedName>
        <fullName evidence="2">DUF5666 domain-containing protein</fullName>
    </recommendedName>
</protein>
<feature type="domain" description="DUF5666" evidence="2">
    <location>
        <begin position="367"/>
        <end position="424"/>
    </location>
</feature>
<dbReference type="RefSeq" id="WP_283443305.1">
    <property type="nucleotide sequence ID" value="NZ_FXUL01000012.1"/>
</dbReference>
<evidence type="ECO:0000313" key="4">
    <source>
        <dbReference type="Proteomes" id="UP001158049"/>
    </source>
</evidence>
<gene>
    <name evidence="3" type="ORF">SAMN06295970_112108</name>
</gene>
<feature type="domain" description="DUF5666" evidence="2">
    <location>
        <begin position="223"/>
        <end position="279"/>
    </location>
</feature>
<proteinExistence type="predicted"/>
<dbReference type="Pfam" id="PF18914">
    <property type="entry name" value="DUF5666"/>
    <property type="match status" value="5"/>
</dbReference>
<feature type="domain" description="DUF5666" evidence="2">
    <location>
        <begin position="298"/>
        <end position="349"/>
    </location>
</feature>
<accession>A0ABY1QCN3</accession>